<proteinExistence type="predicted"/>
<dbReference type="PROSITE" id="PS01186">
    <property type="entry name" value="EGF_2"/>
    <property type="match status" value="2"/>
</dbReference>
<evidence type="ECO:0000256" key="7">
    <source>
        <dbReference type="ARBA" id="ARBA00022737"/>
    </source>
</evidence>
<evidence type="ECO:0000256" key="4">
    <source>
        <dbReference type="ARBA" id="ARBA00022583"/>
    </source>
</evidence>
<dbReference type="SMART" id="SM00179">
    <property type="entry name" value="EGF_CA"/>
    <property type="match status" value="2"/>
</dbReference>
<feature type="disulfide bond" evidence="14">
    <location>
        <begin position="138"/>
        <end position="153"/>
    </location>
</feature>
<dbReference type="InterPro" id="IPR001881">
    <property type="entry name" value="EGF-like_Ca-bd_dom"/>
</dbReference>
<feature type="repeat" description="LDL-receptor class B" evidence="15">
    <location>
        <begin position="622"/>
        <end position="664"/>
    </location>
</feature>
<feature type="region of interest" description="Disordered" evidence="16">
    <location>
        <begin position="917"/>
        <end position="936"/>
    </location>
</feature>
<feature type="disulfide bond" evidence="14">
    <location>
        <begin position="284"/>
        <end position="296"/>
    </location>
</feature>
<feature type="signal peptide" evidence="18">
    <location>
        <begin position="1"/>
        <end position="24"/>
    </location>
</feature>
<dbReference type="FunFam" id="4.10.400.10:FF:000034">
    <property type="entry name" value="Low-density lipoprotein receptor-related protein 2"/>
    <property type="match status" value="2"/>
</dbReference>
<dbReference type="Gene3D" id="2.10.25.10">
    <property type="entry name" value="Laminin"/>
    <property type="match status" value="2"/>
</dbReference>
<evidence type="ECO:0000259" key="19">
    <source>
        <dbReference type="PROSITE" id="PS50026"/>
    </source>
</evidence>
<dbReference type="InterPro" id="IPR036055">
    <property type="entry name" value="LDL_receptor-like_sf"/>
</dbReference>
<feature type="disulfide bond" evidence="14">
    <location>
        <begin position="160"/>
        <end position="172"/>
    </location>
</feature>
<evidence type="ECO:0000256" key="9">
    <source>
        <dbReference type="ARBA" id="ARBA00023136"/>
    </source>
</evidence>
<feature type="disulfide bond" evidence="14">
    <location>
        <begin position="119"/>
        <end position="131"/>
    </location>
</feature>
<sequence length="936" mass="102891">MRLLTKAVCWCVAACVVYITTTDSSVSGSSNGTTPVPYPCADNQFSCANQKCIVARWKCDGEDDCGDNSDEQECPPRTCRVDQFRCNNGRCISQSWTCDRDDDCSDGSDEENCERNTTCGPKEFRCANDKCIVGRWKCDGQDDCGDNSDESQCDAAQATCASSDFSCTNGHCVSRSWVCDGDNDCGDNSDEEPQQCSSKTCSSNQFTCSNQQCIPMRWRCDGDTDCPDNSDENGCVTVKPRQSTCSAKMFHCANGNCIQGHWRCDGEDDCADGSDERGCPIGNCTSDQFSCHGGGCISSSKKCDGTRDCKDGSDETGCVACTADQFKCGSTSECVGRDKLCDGRHDCADGEDEQQNCNIDECLDHNGHCQHICTDLTLGYKCSCHVGFTLADNKRTCEDIDECEKYGQCSQLCTNTKGSYKCSCKPGYALEPDKKTCKASGNTRYLLFSTQHSIRRLSLDSSANDYTDIVKNQKGIVSLDYDYYNNYVYWTDVRDEKICRAHIPSPGAVAADCDEVVSRVHTPDGIAIDWVGKKMYWTDGGYNMIEVAELDGTNRLTLFRDGTDEPRAIVVDPIHGYLFWTDWGDNPRIERASMDGDIASRQIIVSGQMGWPNGLAIDYTLKRIYWADAKLKKIESSTYDGSDRRVIANIMPHHPFGLGVFENHVYYTDWFKFGKGIRKLNKFTGLDKHKIKPTLWSHMDIHVYHPLRQPNATNPCEVNNGGCTHLCLLSIYNVKSHTCRCPNGMNMSADGLNCTGQPITEQPTPAPSSTGSTPTTPTQASTTVTGQVSKTTKNTTPSTTSRSNIPVSKPSKAPSSTAKSPSSPAINNSDAPSTTKSSNVITATEGNVAFRRADGSEKKGLSVGVIAGIIIVVVLVIILIAVATWYMRSRSRFYRGNLSMSYYKDMSTKPLEEDFDDDETTKVFDDRGSREKVEFA</sequence>
<feature type="disulfide bond" evidence="14">
    <location>
        <begin position="59"/>
        <end position="74"/>
    </location>
</feature>
<feature type="domain" description="EGF-like" evidence="19">
    <location>
        <begin position="358"/>
        <end position="398"/>
    </location>
</feature>
<keyword evidence="7" id="KW-0677">Repeat</keyword>
<dbReference type="Pfam" id="PF00057">
    <property type="entry name" value="Ldl_recept_a"/>
    <property type="match status" value="8"/>
</dbReference>
<dbReference type="SMART" id="SM00135">
    <property type="entry name" value="LY"/>
    <property type="match status" value="4"/>
</dbReference>
<dbReference type="FunFam" id="4.10.400.10:FF:000004">
    <property type="entry name" value="Low-density lipoprotein receptor-related protein 1"/>
    <property type="match status" value="1"/>
</dbReference>
<keyword evidence="9 17" id="KW-0472">Membrane</keyword>
<evidence type="ECO:0000313" key="20">
    <source>
        <dbReference type="EMBL" id="KAJ7383624.1"/>
    </source>
</evidence>
<dbReference type="GO" id="GO:0042562">
    <property type="term" value="F:hormone binding"/>
    <property type="evidence" value="ECO:0007669"/>
    <property type="project" value="TreeGrafter"/>
</dbReference>
<dbReference type="GO" id="GO:0005509">
    <property type="term" value="F:calcium ion binding"/>
    <property type="evidence" value="ECO:0007669"/>
    <property type="project" value="InterPro"/>
</dbReference>
<feature type="disulfide bond" evidence="14">
    <location>
        <begin position="264"/>
        <end position="279"/>
    </location>
</feature>
<dbReference type="PROSITE" id="PS00010">
    <property type="entry name" value="ASX_HYDROXYL"/>
    <property type="match status" value="2"/>
</dbReference>
<dbReference type="Proteomes" id="UP001163046">
    <property type="component" value="Unassembled WGS sequence"/>
</dbReference>
<dbReference type="SUPFAM" id="SSF63825">
    <property type="entry name" value="YWTD domain"/>
    <property type="match status" value="1"/>
</dbReference>
<feature type="disulfide bond" evidence="14">
    <location>
        <begin position="303"/>
        <end position="318"/>
    </location>
</feature>
<evidence type="ECO:0000256" key="18">
    <source>
        <dbReference type="SAM" id="SignalP"/>
    </source>
</evidence>
<feature type="disulfide bond" evidence="14">
    <location>
        <begin position="167"/>
        <end position="185"/>
    </location>
</feature>
<dbReference type="PANTHER" id="PTHR22722:SF14">
    <property type="entry name" value="MEGALIN, ISOFORM A"/>
    <property type="match status" value="1"/>
</dbReference>
<comment type="caution">
    <text evidence="20">The sequence shown here is derived from an EMBL/GenBank/DDBJ whole genome shotgun (WGS) entry which is preliminary data.</text>
</comment>
<feature type="repeat" description="LDL-receptor class B" evidence="15">
    <location>
        <begin position="533"/>
        <end position="575"/>
    </location>
</feature>
<dbReference type="PANTHER" id="PTHR22722">
    <property type="entry name" value="LOW-DENSITY LIPOPROTEIN RECEPTOR-RELATED PROTEIN 2-RELATED"/>
    <property type="match status" value="1"/>
</dbReference>
<dbReference type="InterPro" id="IPR018097">
    <property type="entry name" value="EGF_Ca-bd_CS"/>
</dbReference>
<evidence type="ECO:0000256" key="13">
    <source>
        <dbReference type="PROSITE-ProRule" id="PRU00076"/>
    </source>
</evidence>
<feature type="disulfide bond" evidence="14">
    <location>
        <begin position="40"/>
        <end position="52"/>
    </location>
</feature>
<dbReference type="InterPro" id="IPR000152">
    <property type="entry name" value="EGF-type_Asp/Asn_hydroxyl_site"/>
</dbReference>
<organism evidence="20 21">
    <name type="scientific">Desmophyllum pertusum</name>
    <dbReference type="NCBI Taxonomy" id="174260"/>
    <lineage>
        <taxon>Eukaryota</taxon>
        <taxon>Metazoa</taxon>
        <taxon>Cnidaria</taxon>
        <taxon>Anthozoa</taxon>
        <taxon>Hexacorallia</taxon>
        <taxon>Scleractinia</taxon>
        <taxon>Caryophylliina</taxon>
        <taxon>Caryophylliidae</taxon>
        <taxon>Desmophyllum</taxon>
    </lineage>
</organism>
<keyword evidence="11" id="KW-0675">Receptor</keyword>
<feature type="domain" description="EGF-like" evidence="19">
    <location>
        <begin position="399"/>
        <end position="438"/>
    </location>
</feature>
<evidence type="ECO:0000256" key="8">
    <source>
        <dbReference type="ARBA" id="ARBA00022989"/>
    </source>
</evidence>
<evidence type="ECO:0000256" key="3">
    <source>
        <dbReference type="ARBA" id="ARBA00022536"/>
    </source>
</evidence>
<dbReference type="InterPro" id="IPR000742">
    <property type="entry name" value="EGF"/>
</dbReference>
<evidence type="ECO:0000256" key="12">
    <source>
        <dbReference type="ARBA" id="ARBA00023180"/>
    </source>
</evidence>
<dbReference type="InterPro" id="IPR023415">
    <property type="entry name" value="LDLR_class-A_CS"/>
</dbReference>
<feature type="chain" id="PRO_5040781931" description="EGF-like domain-containing protein" evidence="18">
    <location>
        <begin position="25"/>
        <end position="936"/>
    </location>
</feature>
<feature type="region of interest" description="Disordered" evidence="16">
    <location>
        <begin position="752"/>
        <end position="839"/>
    </location>
</feature>
<keyword evidence="21" id="KW-1185">Reference proteome</keyword>
<evidence type="ECO:0000256" key="2">
    <source>
        <dbReference type="ARBA" id="ARBA00022475"/>
    </source>
</evidence>
<evidence type="ECO:0000313" key="21">
    <source>
        <dbReference type="Proteomes" id="UP001163046"/>
    </source>
</evidence>
<feature type="disulfide bond" evidence="14">
    <location>
        <begin position="98"/>
        <end position="113"/>
    </location>
</feature>
<dbReference type="CDD" id="cd00112">
    <property type="entry name" value="LDLa"/>
    <property type="match status" value="8"/>
</dbReference>
<keyword evidence="4" id="KW-0254">Endocytosis</keyword>
<keyword evidence="12" id="KW-0325">Glycoprotein</keyword>
<dbReference type="SUPFAM" id="SSF57196">
    <property type="entry name" value="EGF/Laminin"/>
    <property type="match status" value="3"/>
</dbReference>
<dbReference type="Pfam" id="PF00058">
    <property type="entry name" value="Ldl_recept_b"/>
    <property type="match status" value="3"/>
</dbReference>
<dbReference type="FunFam" id="2.10.25.10:FF:000010">
    <property type="entry name" value="Pro-epidermal growth factor"/>
    <property type="match status" value="1"/>
</dbReference>
<dbReference type="InterPro" id="IPR011042">
    <property type="entry name" value="6-blade_b-propeller_TolB-like"/>
</dbReference>
<feature type="disulfide bond" evidence="14">
    <location>
        <begin position="201"/>
        <end position="213"/>
    </location>
</feature>
<evidence type="ECO:0000256" key="5">
    <source>
        <dbReference type="ARBA" id="ARBA00022692"/>
    </source>
</evidence>
<reference evidence="20" key="1">
    <citation type="submission" date="2023-01" db="EMBL/GenBank/DDBJ databases">
        <title>Genome assembly of the deep-sea coral Lophelia pertusa.</title>
        <authorList>
            <person name="Herrera S."/>
            <person name="Cordes E."/>
        </authorList>
    </citation>
    <scope>NUCLEOTIDE SEQUENCE</scope>
    <source>
        <strain evidence="20">USNM1676648</strain>
        <tissue evidence="20">Polyp</tissue>
    </source>
</reference>
<accession>A0A9X0D3M0</accession>
<feature type="compositionally biased region" description="Low complexity" evidence="16">
    <location>
        <begin position="767"/>
        <end position="825"/>
    </location>
</feature>
<dbReference type="EMBL" id="MU825896">
    <property type="protein sequence ID" value="KAJ7383624.1"/>
    <property type="molecule type" value="Genomic_DNA"/>
</dbReference>
<keyword evidence="8 17" id="KW-1133">Transmembrane helix</keyword>
<dbReference type="PROSITE" id="PS50026">
    <property type="entry name" value="EGF_3"/>
    <property type="match status" value="2"/>
</dbReference>
<feature type="disulfide bond" evidence="14">
    <location>
        <begin position="252"/>
        <end position="270"/>
    </location>
</feature>
<feature type="disulfide bond" evidence="14">
    <location>
        <begin position="245"/>
        <end position="257"/>
    </location>
</feature>
<dbReference type="SUPFAM" id="SSF57424">
    <property type="entry name" value="LDL receptor-like module"/>
    <property type="match status" value="8"/>
</dbReference>
<dbReference type="Pfam" id="PF12662">
    <property type="entry name" value="cEGF"/>
    <property type="match status" value="1"/>
</dbReference>
<dbReference type="Gene3D" id="4.10.400.10">
    <property type="entry name" value="Low-density Lipoprotein Receptor"/>
    <property type="match status" value="8"/>
</dbReference>
<evidence type="ECO:0000256" key="6">
    <source>
        <dbReference type="ARBA" id="ARBA00022729"/>
    </source>
</evidence>
<feature type="disulfide bond" evidence="14">
    <location>
        <begin position="208"/>
        <end position="226"/>
    </location>
</feature>
<dbReference type="SMART" id="SM00192">
    <property type="entry name" value="LDLa"/>
    <property type="match status" value="8"/>
</dbReference>
<keyword evidence="10 13" id="KW-1015">Disulfide bond</keyword>
<dbReference type="GO" id="GO:0043235">
    <property type="term" value="C:receptor complex"/>
    <property type="evidence" value="ECO:0007669"/>
    <property type="project" value="TreeGrafter"/>
</dbReference>
<feature type="disulfide bond" evidence="14">
    <location>
        <begin position="126"/>
        <end position="144"/>
    </location>
</feature>
<feature type="disulfide bond" evidence="14">
    <location>
        <begin position="220"/>
        <end position="235"/>
    </location>
</feature>
<keyword evidence="2" id="KW-1003">Cell membrane</keyword>
<keyword evidence="5 17" id="KW-0812">Transmembrane</keyword>
<dbReference type="GO" id="GO:0006898">
    <property type="term" value="P:receptor-mediated endocytosis"/>
    <property type="evidence" value="ECO:0007669"/>
    <property type="project" value="TreeGrafter"/>
</dbReference>
<dbReference type="Pfam" id="PF14670">
    <property type="entry name" value="FXa_inhibition"/>
    <property type="match status" value="2"/>
</dbReference>
<dbReference type="FunFam" id="4.10.400.10:FF:000001">
    <property type="entry name" value="Low-density lipoprotein receptor-related protein 1"/>
    <property type="match status" value="1"/>
</dbReference>
<dbReference type="Gene3D" id="2.120.10.30">
    <property type="entry name" value="TolB, C-terminal domain"/>
    <property type="match status" value="1"/>
</dbReference>
<evidence type="ECO:0000256" key="15">
    <source>
        <dbReference type="PROSITE-ProRule" id="PRU00461"/>
    </source>
</evidence>
<evidence type="ECO:0000256" key="14">
    <source>
        <dbReference type="PROSITE-ProRule" id="PRU00124"/>
    </source>
</evidence>
<dbReference type="PROSITE" id="PS01187">
    <property type="entry name" value="EGF_CA"/>
    <property type="match status" value="1"/>
</dbReference>
<comment type="caution">
    <text evidence="13">Lacks conserved residue(s) required for the propagation of feature annotation.</text>
</comment>
<dbReference type="PROSITE" id="PS01209">
    <property type="entry name" value="LDLRA_1"/>
    <property type="match status" value="5"/>
</dbReference>
<dbReference type="InterPro" id="IPR051221">
    <property type="entry name" value="LDLR-related"/>
</dbReference>
<name>A0A9X0D3M0_9CNID</name>
<dbReference type="FunFam" id="2.10.25.10:FF:000037">
    <property type="entry name" value="Signal peptide, CUB domain and EGF-like domain-containing 2"/>
    <property type="match status" value="1"/>
</dbReference>
<dbReference type="InterPro" id="IPR000033">
    <property type="entry name" value="LDLR_classB_rpt"/>
</dbReference>
<evidence type="ECO:0000256" key="11">
    <source>
        <dbReference type="ARBA" id="ARBA00023170"/>
    </source>
</evidence>
<protein>
    <recommendedName>
        <fullName evidence="19">EGF-like domain-containing protein</fullName>
    </recommendedName>
</protein>
<feature type="disulfide bond" evidence="14">
    <location>
        <begin position="86"/>
        <end position="104"/>
    </location>
</feature>
<dbReference type="InterPro" id="IPR026823">
    <property type="entry name" value="cEGF"/>
</dbReference>
<keyword evidence="6 18" id="KW-0732">Signal</keyword>
<evidence type="ECO:0000256" key="10">
    <source>
        <dbReference type="ARBA" id="ARBA00023157"/>
    </source>
</evidence>
<dbReference type="SMART" id="SM00181">
    <property type="entry name" value="EGF"/>
    <property type="match status" value="5"/>
</dbReference>
<dbReference type="FunFam" id="2.120.10.30:FF:000008">
    <property type="entry name" value="Low-density lipoprotein receptor-related protein 4"/>
    <property type="match status" value="1"/>
</dbReference>
<dbReference type="GO" id="GO:0016324">
    <property type="term" value="C:apical plasma membrane"/>
    <property type="evidence" value="ECO:0007669"/>
    <property type="project" value="TreeGrafter"/>
</dbReference>
<feature type="disulfide bond" evidence="14">
    <location>
        <begin position="79"/>
        <end position="91"/>
    </location>
</feature>
<evidence type="ECO:0000256" key="16">
    <source>
        <dbReference type="SAM" id="MobiDB-lite"/>
    </source>
</evidence>
<comment type="subcellular location">
    <subcellularLocation>
        <location evidence="1">Cell membrane</location>
        <topology evidence="1">Single-pass type I membrane protein</topology>
    </subcellularLocation>
</comment>
<dbReference type="FunFam" id="4.10.400.10:FF:000011">
    <property type="entry name" value="Low-density lipoprotein receptor-related protein 1"/>
    <property type="match status" value="2"/>
</dbReference>
<dbReference type="OrthoDB" id="5958943at2759"/>
<feature type="disulfide bond" evidence="13">
    <location>
        <begin position="403"/>
        <end position="413"/>
    </location>
</feature>
<dbReference type="AlphaFoldDB" id="A0A9X0D3M0"/>
<feature type="transmembrane region" description="Helical" evidence="17">
    <location>
        <begin position="861"/>
        <end position="886"/>
    </location>
</feature>
<dbReference type="PROSITE" id="PS51120">
    <property type="entry name" value="LDLRB"/>
    <property type="match status" value="3"/>
</dbReference>
<dbReference type="PROSITE" id="PS50068">
    <property type="entry name" value="LDLRA_2"/>
    <property type="match status" value="8"/>
</dbReference>
<gene>
    <name evidence="20" type="ORF">OS493_026810</name>
</gene>
<evidence type="ECO:0000256" key="17">
    <source>
        <dbReference type="SAM" id="Phobius"/>
    </source>
</evidence>
<dbReference type="PRINTS" id="PR00261">
    <property type="entry name" value="LDLRECEPTOR"/>
</dbReference>
<feature type="repeat" description="LDL-receptor class B" evidence="15">
    <location>
        <begin position="576"/>
        <end position="621"/>
    </location>
</feature>
<evidence type="ECO:0000256" key="1">
    <source>
        <dbReference type="ARBA" id="ARBA00004251"/>
    </source>
</evidence>
<feature type="disulfide bond" evidence="14">
    <location>
        <begin position="47"/>
        <end position="65"/>
    </location>
</feature>
<feature type="compositionally biased region" description="Polar residues" evidence="16">
    <location>
        <begin position="826"/>
        <end position="839"/>
    </location>
</feature>
<feature type="compositionally biased region" description="Basic and acidic residues" evidence="16">
    <location>
        <begin position="920"/>
        <end position="936"/>
    </location>
</feature>
<keyword evidence="3 13" id="KW-0245">EGF-like domain</keyword>
<feature type="disulfide bond" evidence="14">
    <location>
        <begin position="291"/>
        <end position="309"/>
    </location>
</feature>
<dbReference type="InterPro" id="IPR002172">
    <property type="entry name" value="LDrepeatLR_classA_rpt"/>
</dbReference>